<gene>
    <name evidence="2" type="ordered locus">Snas_4341</name>
</gene>
<evidence type="ECO:0000313" key="2">
    <source>
        <dbReference type="EMBL" id="ADD43988.1"/>
    </source>
</evidence>
<keyword evidence="1" id="KW-1133">Transmembrane helix</keyword>
<dbReference type="OrthoDB" id="946604at2"/>
<dbReference type="KEGG" id="sna:Snas_4341"/>
<dbReference type="AlphaFoldDB" id="D3Q3S1"/>
<dbReference type="eggNOG" id="ENOG5032VA8">
    <property type="taxonomic scope" value="Bacteria"/>
</dbReference>
<feature type="transmembrane region" description="Helical" evidence="1">
    <location>
        <begin position="61"/>
        <end position="86"/>
    </location>
</feature>
<feature type="transmembrane region" description="Helical" evidence="1">
    <location>
        <begin position="28"/>
        <end position="49"/>
    </location>
</feature>
<keyword evidence="3" id="KW-1185">Reference proteome</keyword>
<organism evidence="2 3">
    <name type="scientific">Stackebrandtia nassauensis (strain DSM 44728 / CIP 108903 / NRRL B-16338 / NBRC 102104 / LLR-40K-21)</name>
    <dbReference type="NCBI Taxonomy" id="446470"/>
    <lineage>
        <taxon>Bacteria</taxon>
        <taxon>Bacillati</taxon>
        <taxon>Actinomycetota</taxon>
        <taxon>Actinomycetes</taxon>
        <taxon>Glycomycetales</taxon>
        <taxon>Glycomycetaceae</taxon>
        <taxon>Stackebrandtia</taxon>
    </lineage>
</organism>
<feature type="transmembrane region" description="Helical" evidence="1">
    <location>
        <begin position="168"/>
        <end position="186"/>
    </location>
</feature>
<reference evidence="2 3" key="1">
    <citation type="journal article" date="2009" name="Stand. Genomic Sci.">
        <title>Complete genome sequence of Stackebrandtia nassauensis type strain (LLR-40K-21).</title>
        <authorList>
            <person name="Munk C."/>
            <person name="Lapidus A."/>
            <person name="Copeland A."/>
            <person name="Jando M."/>
            <person name="Mayilraj S."/>
            <person name="Glavina Del Rio T."/>
            <person name="Nolan M."/>
            <person name="Chen F."/>
            <person name="Lucas S."/>
            <person name="Tice H."/>
            <person name="Cheng J.F."/>
            <person name="Han C."/>
            <person name="Detter J.C."/>
            <person name="Bruce D."/>
            <person name="Goodwin L."/>
            <person name="Chain P."/>
            <person name="Pitluck S."/>
            <person name="Goker M."/>
            <person name="Ovchinikova G."/>
            <person name="Pati A."/>
            <person name="Ivanova N."/>
            <person name="Mavromatis K."/>
            <person name="Chen A."/>
            <person name="Palaniappan K."/>
            <person name="Land M."/>
            <person name="Hauser L."/>
            <person name="Chang Y.J."/>
            <person name="Jeffries C.D."/>
            <person name="Bristow J."/>
            <person name="Eisen J.A."/>
            <person name="Markowitz V."/>
            <person name="Hugenholtz P."/>
            <person name="Kyrpides N.C."/>
            <person name="Klenk H.P."/>
        </authorList>
    </citation>
    <scope>NUCLEOTIDE SEQUENCE [LARGE SCALE GENOMIC DNA]</scope>
    <source>
        <strain evidence="3">DSM 44728 / CIP 108903 / NRRL B-16338 / NBRC 102104 / LLR-40K-21</strain>
    </source>
</reference>
<keyword evidence="1" id="KW-0812">Transmembrane</keyword>
<dbReference type="STRING" id="446470.Snas_4341"/>
<dbReference type="HOGENOM" id="CLU_1425225_0_0_11"/>
<dbReference type="Proteomes" id="UP000000844">
    <property type="component" value="Chromosome"/>
</dbReference>
<keyword evidence="1" id="KW-0472">Membrane</keyword>
<evidence type="ECO:0000256" key="1">
    <source>
        <dbReference type="SAM" id="Phobius"/>
    </source>
</evidence>
<evidence type="ECO:0000313" key="3">
    <source>
        <dbReference type="Proteomes" id="UP000000844"/>
    </source>
</evidence>
<name>D3Q3S1_STANL</name>
<sequence length="192" mass="20237">MTRILRTTSLILGPLSLAASTFFWEDGRYGVTGGVLVALASTAWIYGLLGVWEHLRDRSPLLSAVGIVLTVVGTFGGIAFGTQGFFEGIFDVSGAESLDAAARYPVASWFVLWLPGPLFPISLMLLGAMLLRLRVTPVPVAVALMLGGLAFPASRVSRVDLIAHGADVVLLAASAALALLVARGLLDRPLKH</sequence>
<proteinExistence type="predicted"/>
<feature type="transmembrane region" description="Helical" evidence="1">
    <location>
        <begin position="138"/>
        <end position="156"/>
    </location>
</feature>
<protein>
    <submittedName>
        <fullName evidence="2">Uncharacterized protein</fullName>
    </submittedName>
</protein>
<dbReference type="RefSeq" id="WP_013019559.1">
    <property type="nucleotide sequence ID" value="NC_013947.1"/>
</dbReference>
<accession>D3Q3S1</accession>
<dbReference type="EMBL" id="CP001778">
    <property type="protein sequence ID" value="ADD43988.1"/>
    <property type="molecule type" value="Genomic_DNA"/>
</dbReference>
<feature type="transmembrane region" description="Helical" evidence="1">
    <location>
        <begin position="106"/>
        <end position="131"/>
    </location>
</feature>